<name>A0ABP9N8E3_9HYPH</name>
<dbReference type="InterPro" id="IPR009084">
    <property type="entry name" value="B_transpositn_C"/>
</dbReference>
<dbReference type="Gene3D" id="1.10.1180.10">
    <property type="entry name" value="B transposition protein, C-terminal domain"/>
    <property type="match status" value="1"/>
</dbReference>
<comment type="caution">
    <text evidence="2">The sequence shown here is derived from an EMBL/GenBank/DDBJ whole genome shotgun (WGS) entry which is preliminary data.</text>
</comment>
<dbReference type="EMBL" id="BAABIZ010000018">
    <property type="protein sequence ID" value="GAA5109846.1"/>
    <property type="molecule type" value="Genomic_DNA"/>
</dbReference>
<gene>
    <name evidence="2" type="ORF">GCM10023261_13110</name>
</gene>
<accession>A0ABP9N8E3</accession>
<proteinExistence type="predicted"/>
<keyword evidence="3" id="KW-1185">Reference proteome</keyword>
<dbReference type="InterPro" id="IPR036733">
    <property type="entry name" value="B_transposit_C_sf"/>
</dbReference>
<feature type="domain" description="B transposition protein C-terminal" evidence="1">
    <location>
        <begin position="37"/>
        <end position="112"/>
    </location>
</feature>
<dbReference type="SUPFAM" id="SSF47681">
    <property type="entry name" value="C-terminal domain of B transposition protein"/>
    <property type="match status" value="1"/>
</dbReference>
<evidence type="ECO:0000313" key="2">
    <source>
        <dbReference type="EMBL" id="GAA5109846.1"/>
    </source>
</evidence>
<dbReference type="Proteomes" id="UP001500864">
    <property type="component" value="Unassembled WGS sequence"/>
</dbReference>
<reference evidence="3" key="1">
    <citation type="journal article" date="2019" name="Int. J. Syst. Evol. Microbiol.">
        <title>The Global Catalogue of Microorganisms (GCM) 10K type strain sequencing project: providing services to taxonomists for standard genome sequencing and annotation.</title>
        <authorList>
            <consortium name="The Broad Institute Genomics Platform"/>
            <consortium name="The Broad Institute Genome Sequencing Center for Infectious Disease"/>
            <person name="Wu L."/>
            <person name="Ma J."/>
        </authorList>
    </citation>
    <scope>NUCLEOTIDE SEQUENCE [LARGE SCALE GENOMIC DNA]</scope>
    <source>
        <strain evidence="3">JCM 17712</strain>
    </source>
</reference>
<protein>
    <recommendedName>
        <fullName evidence="1">B transposition protein C-terminal domain-containing protein</fullName>
    </recommendedName>
</protein>
<sequence length="118" mass="13393">MLIIAINGTDLALVKNNEILGCLVHRQNGLSYAKIKSRLAMNLKRRKPYSEDIITRIYDWEIAPPEAIRFLTSIGFKAGTFCQMEKTIMLARMAACGNGSRITLKHIKDARKTAIWRN</sequence>
<organism evidence="2 3">
    <name type="scientific">Bartonella jaculi</name>
    <dbReference type="NCBI Taxonomy" id="686226"/>
    <lineage>
        <taxon>Bacteria</taxon>
        <taxon>Pseudomonadati</taxon>
        <taxon>Pseudomonadota</taxon>
        <taxon>Alphaproteobacteria</taxon>
        <taxon>Hyphomicrobiales</taxon>
        <taxon>Bartonellaceae</taxon>
        <taxon>Bartonella</taxon>
    </lineage>
</organism>
<dbReference type="RefSeq" id="WP_345116796.1">
    <property type="nucleotide sequence ID" value="NZ_BAABIZ010000018.1"/>
</dbReference>
<evidence type="ECO:0000313" key="3">
    <source>
        <dbReference type="Proteomes" id="UP001500864"/>
    </source>
</evidence>
<dbReference type="Pfam" id="PF09077">
    <property type="entry name" value="Phage-MuB_C"/>
    <property type="match status" value="1"/>
</dbReference>
<evidence type="ECO:0000259" key="1">
    <source>
        <dbReference type="Pfam" id="PF09077"/>
    </source>
</evidence>